<accession>A0A5P1FV99</accession>
<dbReference type="Gramene" id="ONK80999">
    <property type="protein sequence ID" value="ONK80999"/>
    <property type="gene ID" value="A4U43_C01F24160"/>
</dbReference>
<dbReference type="EMBL" id="CM007381">
    <property type="protein sequence ID" value="ONK80999.1"/>
    <property type="molecule type" value="Genomic_DNA"/>
</dbReference>
<sequence>MSNSPRMQVLHIADLQETLPPIFRKPSPILKRRTDTLIIPNHRSSGNHVICHEWWDLVRIPEFLVFRAMVIRVAANSGVIKDITEPVDYGGFPAVPIHEWHRQSAKLRYFFKQ</sequence>
<evidence type="ECO:0000256" key="4">
    <source>
        <dbReference type="ARBA" id="ARBA00023098"/>
    </source>
</evidence>
<dbReference type="GO" id="GO:0016410">
    <property type="term" value="F:N-acyltransferase activity"/>
    <property type="evidence" value="ECO:0007669"/>
    <property type="project" value="InterPro"/>
</dbReference>
<name>A0A5P1FV99_ASPOF</name>
<dbReference type="GO" id="GO:0009245">
    <property type="term" value="P:lipid A biosynthetic process"/>
    <property type="evidence" value="ECO:0007669"/>
    <property type="project" value="UniProtKB-KW"/>
</dbReference>
<dbReference type="PANTHER" id="PTHR43378:SF2">
    <property type="entry name" value="UDP-3-O-ACYLGLUCOSAMINE N-ACYLTRANSFERASE 1, MITOCHONDRIAL-RELATED"/>
    <property type="match status" value="1"/>
</dbReference>
<keyword evidence="4" id="KW-0443">Lipid metabolism</keyword>
<dbReference type="GO" id="GO:0016020">
    <property type="term" value="C:membrane"/>
    <property type="evidence" value="ECO:0007669"/>
    <property type="project" value="GOC"/>
</dbReference>
<dbReference type="InterPro" id="IPR011004">
    <property type="entry name" value="Trimer_LpxA-like_sf"/>
</dbReference>
<dbReference type="SUPFAM" id="SSF51161">
    <property type="entry name" value="Trimeric LpxA-like enzymes"/>
    <property type="match status" value="1"/>
</dbReference>
<protein>
    <submittedName>
        <fullName evidence="6">Uncharacterized protein</fullName>
    </submittedName>
</protein>
<proteinExistence type="predicted"/>
<organism evidence="6 7">
    <name type="scientific">Asparagus officinalis</name>
    <name type="common">Garden asparagus</name>
    <dbReference type="NCBI Taxonomy" id="4686"/>
    <lineage>
        <taxon>Eukaryota</taxon>
        <taxon>Viridiplantae</taxon>
        <taxon>Streptophyta</taxon>
        <taxon>Embryophyta</taxon>
        <taxon>Tracheophyta</taxon>
        <taxon>Spermatophyta</taxon>
        <taxon>Magnoliopsida</taxon>
        <taxon>Liliopsida</taxon>
        <taxon>Asparagales</taxon>
        <taxon>Asparagaceae</taxon>
        <taxon>Asparagoideae</taxon>
        <taxon>Asparagus</taxon>
    </lineage>
</organism>
<evidence type="ECO:0000313" key="7">
    <source>
        <dbReference type="Proteomes" id="UP000243459"/>
    </source>
</evidence>
<keyword evidence="3" id="KW-0808">Transferase</keyword>
<evidence type="ECO:0000256" key="3">
    <source>
        <dbReference type="ARBA" id="ARBA00022679"/>
    </source>
</evidence>
<keyword evidence="7" id="KW-1185">Reference proteome</keyword>
<reference evidence="7" key="1">
    <citation type="journal article" date="2017" name="Nat. Commun.">
        <title>The asparagus genome sheds light on the origin and evolution of a young Y chromosome.</title>
        <authorList>
            <person name="Harkess A."/>
            <person name="Zhou J."/>
            <person name="Xu C."/>
            <person name="Bowers J.E."/>
            <person name="Van der Hulst R."/>
            <person name="Ayyampalayam S."/>
            <person name="Mercati F."/>
            <person name="Riccardi P."/>
            <person name="McKain M.R."/>
            <person name="Kakrana A."/>
            <person name="Tang H."/>
            <person name="Ray J."/>
            <person name="Groenendijk J."/>
            <person name="Arikit S."/>
            <person name="Mathioni S.M."/>
            <person name="Nakano M."/>
            <person name="Shan H."/>
            <person name="Telgmann-Rauber A."/>
            <person name="Kanno A."/>
            <person name="Yue Z."/>
            <person name="Chen H."/>
            <person name="Li W."/>
            <person name="Chen Y."/>
            <person name="Xu X."/>
            <person name="Zhang Y."/>
            <person name="Luo S."/>
            <person name="Chen H."/>
            <person name="Gao J."/>
            <person name="Mao Z."/>
            <person name="Pires J.C."/>
            <person name="Luo M."/>
            <person name="Kudrna D."/>
            <person name="Wing R.A."/>
            <person name="Meyers B.C."/>
            <person name="Yi K."/>
            <person name="Kong H."/>
            <person name="Lavrijsen P."/>
            <person name="Sunseri F."/>
            <person name="Falavigna A."/>
            <person name="Ye Y."/>
            <person name="Leebens-Mack J.H."/>
            <person name="Chen G."/>
        </authorList>
    </citation>
    <scope>NUCLEOTIDE SEQUENCE [LARGE SCALE GENOMIC DNA]</scope>
    <source>
        <strain evidence="7">cv. DH0086</strain>
    </source>
</reference>
<keyword evidence="2" id="KW-0441">Lipid A biosynthesis</keyword>
<gene>
    <name evidence="6" type="ORF">A4U43_C01F24160</name>
</gene>
<evidence type="ECO:0000256" key="2">
    <source>
        <dbReference type="ARBA" id="ARBA00022556"/>
    </source>
</evidence>
<dbReference type="PANTHER" id="PTHR43378">
    <property type="entry name" value="UDP-3-O-ACYLGLUCOSAMINE N-ACYLTRANSFERASE"/>
    <property type="match status" value="1"/>
</dbReference>
<dbReference type="AlphaFoldDB" id="A0A5P1FV99"/>
<dbReference type="Proteomes" id="UP000243459">
    <property type="component" value="Chromosome 1"/>
</dbReference>
<evidence type="ECO:0000313" key="6">
    <source>
        <dbReference type="EMBL" id="ONK80999.1"/>
    </source>
</evidence>
<keyword evidence="1" id="KW-0444">Lipid biosynthesis</keyword>
<dbReference type="InterPro" id="IPR007691">
    <property type="entry name" value="LpxD"/>
</dbReference>
<evidence type="ECO:0000256" key="5">
    <source>
        <dbReference type="ARBA" id="ARBA00023315"/>
    </source>
</evidence>
<evidence type="ECO:0000256" key="1">
    <source>
        <dbReference type="ARBA" id="ARBA00022516"/>
    </source>
</evidence>
<keyword evidence="5" id="KW-0012">Acyltransferase</keyword>